<dbReference type="PANTHER" id="PTHR13370">
    <property type="entry name" value="RNA METHYLASE-RELATED"/>
    <property type="match status" value="1"/>
</dbReference>
<evidence type="ECO:0000256" key="7">
    <source>
        <dbReference type="ARBA" id="ARBA00022694"/>
    </source>
</evidence>
<dbReference type="Pfam" id="PF01170">
    <property type="entry name" value="UPF0020"/>
    <property type="match status" value="1"/>
</dbReference>
<accession>A0A1D2VGU9</accession>
<feature type="domain" description="tRNA (guanine(10)-N(2))-methyltransferase TRMT11 N-terminal" evidence="12">
    <location>
        <begin position="3"/>
        <end position="155"/>
    </location>
</feature>
<comment type="similarity">
    <text evidence="10">Belongs to the class I-like SAM-binding methyltransferase superfamily. TRM11 methyltransferase family.</text>
</comment>
<dbReference type="STRING" id="1344418.A0A1D2VGU9"/>
<dbReference type="OrthoDB" id="296065at2759"/>
<dbReference type="GO" id="GO:0043528">
    <property type="term" value="C:tRNA (m2G10) methyltransferase complex"/>
    <property type="evidence" value="ECO:0007669"/>
    <property type="project" value="EnsemblFungi"/>
</dbReference>
<dbReference type="PIRSF" id="PIRSF017259">
    <property type="entry name" value="tRNA_mtfrase_TRM11"/>
    <property type="match status" value="1"/>
</dbReference>
<comment type="subcellular location">
    <subcellularLocation>
        <location evidence="1">Cytoplasm</location>
    </subcellularLocation>
</comment>
<keyword evidence="2" id="KW-0963">Cytoplasm</keyword>
<evidence type="ECO:0000256" key="1">
    <source>
        <dbReference type="ARBA" id="ARBA00004496"/>
    </source>
</evidence>
<gene>
    <name evidence="13" type="ORF">ASCRUDRAFT_76223</name>
</gene>
<dbReference type="InterPro" id="IPR029063">
    <property type="entry name" value="SAM-dependent_MTases_sf"/>
</dbReference>
<protein>
    <recommendedName>
        <fullName evidence="9">tRNA (guanine(10)-N(2))-methyltransferase</fullName>
        <ecNumber evidence="9">2.1.1.214</ecNumber>
    </recommendedName>
</protein>
<dbReference type="InParanoid" id="A0A1D2VGU9"/>
<keyword evidence="7 10" id="KW-0819">tRNA processing</keyword>
<keyword evidence="3 10" id="KW-0820">tRNA-binding</keyword>
<dbReference type="PANTHER" id="PTHR13370:SF3">
    <property type="entry name" value="TRNA (GUANINE(10)-N2)-METHYLTRANSFERASE HOMOLOG"/>
    <property type="match status" value="1"/>
</dbReference>
<evidence type="ECO:0000256" key="9">
    <source>
        <dbReference type="ARBA" id="ARBA00066937"/>
    </source>
</evidence>
<dbReference type="RefSeq" id="XP_020047172.1">
    <property type="nucleotide sequence ID" value="XM_020193383.1"/>
</dbReference>
<keyword evidence="5 10" id="KW-0808">Transferase</keyword>
<reference evidence="14" key="1">
    <citation type="submission" date="2016-05" db="EMBL/GenBank/DDBJ databases">
        <title>Comparative genomics of biotechnologically important yeasts.</title>
        <authorList>
            <consortium name="DOE Joint Genome Institute"/>
            <person name="Riley R."/>
            <person name="Haridas S."/>
            <person name="Wolfe K.H."/>
            <person name="Lopes M.R."/>
            <person name="Hittinger C.T."/>
            <person name="Goker M."/>
            <person name="Salamov A."/>
            <person name="Wisecaver J."/>
            <person name="Long T.M."/>
            <person name="Aerts A.L."/>
            <person name="Barry K."/>
            <person name="Choi C."/>
            <person name="Clum A."/>
            <person name="Coughlan A.Y."/>
            <person name="Deshpande S."/>
            <person name="Douglass A.P."/>
            <person name="Hanson S.J."/>
            <person name="Klenk H.-P."/>
            <person name="Labutti K."/>
            <person name="Lapidus A."/>
            <person name="Lindquist E."/>
            <person name="Lipzen A."/>
            <person name="Meier-Kolthoff J.P."/>
            <person name="Ohm R.A."/>
            <person name="Otillar R.P."/>
            <person name="Pangilinan J."/>
            <person name="Peng Y."/>
            <person name="Rokas A."/>
            <person name="Rosa C.A."/>
            <person name="Scheuner C."/>
            <person name="Sibirny A.A."/>
            <person name="Slot J.C."/>
            <person name="Stielow J.B."/>
            <person name="Sun H."/>
            <person name="Kurtzman C.P."/>
            <person name="Blackwell M."/>
            <person name="Grigoriev I.V."/>
            <person name="Jeffries T.W."/>
        </authorList>
    </citation>
    <scope>NUCLEOTIDE SEQUENCE [LARGE SCALE GENOMIC DNA]</scope>
    <source>
        <strain evidence="14">DSM 1968</strain>
    </source>
</reference>
<evidence type="ECO:0000256" key="4">
    <source>
        <dbReference type="ARBA" id="ARBA00022603"/>
    </source>
</evidence>
<dbReference type="GO" id="GO:0160102">
    <property type="term" value="F:tRNA (guanine(10)-N2)-methyltransferase activity"/>
    <property type="evidence" value="ECO:0007669"/>
    <property type="project" value="UniProtKB-EC"/>
</dbReference>
<proteinExistence type="inferred from homology"/>
<dbReference type="InterPro" id="IPR016691">
    <property type="entry name" value="TRMT11"/>
</dbReference>
<dbReference type="PROSITE" id="PS00092">
    <property type="entry name" value="N6_MTASE"/>
    <property type="match status" value="1"/>
</dbReference>
<evidence type="ECO:0000256" key="2">
    <source>
        <dbReference type="ARBA" id="ARBA00022490"/>
    </source>
</evidence>
<dbReference type="Pfam" id="PF25904">
    <property type="entry name" value="Tmrp11_N"/>
    <property type="match status" value="1"/>
</dbReference>
<dbReference type="EMBL" id="KV454481">
    <property type="protein sequence ID" value="ODV60865.1"/>
    <property type="molecule type" value="Genomic_DNA"/>
</dbReference>
<keyword evidence="4 10" id="KW-0489">Methyltransferase</keyword>
<organism evidence="13 14">
    <name type="scientific">Ascoidea rubescens DSM 1968</name>
    <dbReference type="NCBI Taxonomy" id="1344418"/>
    <lineage>
        <taxon>Eukaryota</taxon>
        <taxon>Fungi</taxon>
        <taxon>Dikarya</taxon>
        <taxon>Ascomycota</taxon>
        <taxon>Saccharomycotina</taxon>
        <taxon>Saccharomycetes</taxon>
        <taxon>Ascoideaceae</taxon>
        <taxon>Ascoidea</taxon>
    </lineage>
</organism>
<dbReference type="Gene3D" id="3.40.50.150">
    <property type="entry name" value="Vaccinia Virus protein VP39"/>
    <property type="match status" value="1"/>
</dbReference>
<evidence type="ECO:0000256" key="3">
    <source>
        <dbReference type="ARBA" id="ARBA00022555"/>
    </source>
</evidence>
<evidence type="ECO:0000256" key="6">
    <source>
        <dbReference type="ARBA" id="ARBA00022691"/>
    </source>
</evidence>
<dbReference type="GO" id="GO:0005737">
    <property type="term" value="C:cytoplasm"/>
    <property type="evidence" value="ECO:0007669"/>
    <property type="project" value="UniProtKB-SubCell"/>
</dbReference>
<keyword evidence="6 10" id="KW-0949">S-adenosyl-L-methionine</keyword>
<evidence type="ECO:0000256" key="10">
    <source>
        <dbReference type="PROSITE-ProRule" id="PRU00959"/>
    </source>
</evidence>
<evidence type="ECO:0000313" key="14">
    <source>
        <dbReference type="Proteomes" id="UP000095038"/>
    </source>
</evidence>
<keyword evidence="8 10" id="KW-0694">RNA-binding</keyword>
<dbReference type="GO" id="GO:0000049">
    <property type="term" value="F:tRNA binding"/>
    <property type="evidence" value="ECO:0007669"/>
    <property type="project" value="UniProtKB-UniRule"/>
</dbReference>
<dbReference type="GO" id="GO:0030488">
    <property type="term" value="P:tRNA methylation"/>
    <property type="evidence" value="ECO:0007669"/>
    <property type="project" value="EnsemblFungi"/>
</dbReference>
<dbReference type="InterPro" id="IPR002052">
    <property type="entry name" value="DNA_methylase_N6_adenine_CS"/>
</dbReference>
<name>A0A1D2VGU9_9ASCO</name>
<dbReference type="AlphaFoldDB" id="A0A1D2VGU9"/>
<dbReference type="GeneID" id="30967019"/>
<dbReference type="EC" id="2.1.1.214" evidence="9"/>
<evidence type="ECO:0000313" key="13">
    <source>
        <dbReference type="EMBL" id="ODV60865.1"/>
    </source>
</evidence>
<evidence type="ECO:0000259" key="12">
    <source>
        <dbReference type="Pfam" id="PF25904"/>
    </source>
</evidence>
<keyword evidence="14" id="KW-1185">Reference proteome</keyword>
<feature type="domain" description="Ribosomal RNA large subunit methyltransferase K/L-like methyltransferase" evidence="11">
    <location>
        <begin position="203"/>
        <end position="319"/>
    </location>
</feature>
<dbReference type="InterPro" id="IPR000241">
    <property type="entry name" value="RlmKL-like_Mtase"/>
</dbReference>
<dbReference type="SUPFAM" id="SSF53335">
    <property type="entry name" value="S-adenosyl-L-methionine-dependent methyltransferases"/>
    <property type="match status" value="1"/>
</dbReference>
<dbReference type="Proteomes" id="UP000095038">
    <property type="component" value="Unassembled WGS sequence"/>
</dbReference>
<evidence type="ECO:0000256" key="8">
    <source>
        <dbReference type="ARBA" id="ARBA00022884"/>
    </source>
</evidence>
<evidence type="ECO:0000256" key="5">
    <source>
        <dbReference type="ARBA" id="ARBA00022679"/>
    </source>
</evidence>
<dbReference type="InterPro" id="IPR059073">
    <property type="entry name" value="TRMT11_N"/>
</dbReference>
<dbReference type="PROSITE" id="PS51627">
    <property type="entry name" value="SAM_MT_TRM11"/>
    <property type="match status" value="1"/>
</dbReference>
<sequence length="462" mass="53943">MSKDYLILLAQSNPNFRIAELESLADLYNIPQIDFSSHSEAHPFLKIKLDNDEQAKRLIKRTILTRGIFELYAEGKNLTELHNNLKIFLKTNPNILSEYRDSSFKFDVIGYKGNKSLKKQIEMIETFQYLELNGKIDLKNPEEIFTIIENYDRIDLVNQKTEDKKENFELFNKKVENSSYYFGRQVQLSLRTSNILKKYDLKTRKYIGTTTFESELSLVSSNIAQVSKNKLVYDPFVGTGSLLLTSANFGGITIGSDIDVRTLNGNKEKGINIGSNFEQLNINLQFLDVLAMDFTHHCLSQNFKIDTIVCDPPYGVREGLKVLGTNRPKRFEGKENIIIDGEKSFLRKDYVQPKKAFELEKLLDELLEFSSKKLNKNGRLCFWMPTVNEVKNEEHVIPRHCELELIYNMEQKFNKWSRRLLVYVKRDLNEYKGETIKLNEVHKSYFRERYFNGFKSIEDTIK</sequence>
<dbReference type="FunCoup" id="A0A1D2VGU9">
    <property type="interactions" value="825"/>
</dbReference>
<dbReference type="PRINTS" id="PR00507">
    <property type="entry name" value="N12N6MTFRASE"/>
</dbReference>
<evidence type="ECO:0000259" key="11">
    <source>
        <dbReference type="Pfam" id="PF01170"/>
    </source>
</evidence>